<dbReference type="InterPro" id="IPR035906">
    <property type="entry name" value="MetI-like_sf"/>
</dbReference>
<evidence type="ECO:0000256" key="7">
    <source>
        <dbReference type="RuleBase" id="RU363032"/>
    </source>
</evidence>
<sequence>MTTPSSTSMTAPAPTGAGDTEGVRVAAIAAGRSNRLPGWFVILWRNGKCRFGLWMLLAFVLVAVFAPVIAPYGPRVDDFGLSEGPTGAHWLGTTARGEDVFSQIVYGARTSLLVGTVAGVLSTIVATAVGLTAGYLQGTVDEVLSFFINLGLVVPVLPLMITLAAYSPVKGLGLIIAVITVTGWAFGARIKRAQIITLRTRDYVTAAKFAGDGTARIIAYEIAPNMMSLIVVGFMGSALGAIGAEAGLAFLGLGDPATTSWGTMLNQASMGGAMTTGQWAWLVAPGIVLALLITAFTLINFGVDALSNPHLRED</sequence>
<dbReference type="PANTHER" id="PTHR43386">
    <property type="entry name" value="OLIGOPEPTIDE TRANSPORT SYSTEM PERMEASE PROTEIN APPC"/>
    <property type="match status" value="1"/>
</dbReference>
<organism evidence="9 10">
    <name type="scientific">Streptomyces meridianus</name>
    <dbReference type="NCBI Taxonomy" id="2938945"/>
    <lineage>
        <taxon>Bacteria</taxon>
        <taxon>Bacillati</taxon>
        <taxon>Actinomycetota</taxon>
        <taxon>Actinomycetes</taxon>
        <taxon>Kitasatosporales</taxon>
        <taxon>Streptomycetaceae</taxon>
        <taxon>Streptomyces</taxon>
    </lineage>
</organism>
<evidence type="ECO:0000256" key="6">
    <source>
        <dbReference type="ARBA" id="ARBA00023136"/>
    </source>
</evidence>
<dbReference type="Pfam" id="PF12911">
    <property type="entry name" value="OppC_N"/>
    <property type="match status" value="1"/>
</dbReference>
<keyword evidence="3" id="KW-1003">Cell membrane</keyword>
<evidence type="ECO:0000313" key="10">
    <source>
        <dbReference type="Proteomes" id="UP001167160"/>
    </source>
</evidence>
<keyword evidence="4 7" id="KW-0812">Transmembrane</keyword>
<comment type="caution">
    <text evidence="9">The sequence shown here is derived from an EMBL/GenBank/DDBJ whole genome shotgun (WGS) entry which is preliminary data.</text>
</comment>
<dbReference type="Proteomes" id="UP001167160">
    <property type="component" value="Unassembled WGS sequence"/>
</dbReference>
<dbReference type="InterPro" id="IPR000515">
    <property type="entry name" value="MetI-like"/>
</dbReference>
<feature type="transmembrane region" description="Helical" evidence="7">
    <location>
        <begin position="226"/>
        <end position="251"/>
    </location>
</feature>
<evidence type="ECO:0000256" key="5">
    <source>
        <dbReference type="ARBA" id="ARBA00022989"/>
    </source>
</evidence>
<feature type="transmembrane region" description="Helical" evidence="7">
    <location>
        <begin position="172"/>
        <end position="190"/>
    </location>
</feature>
<protein>
    <submittedName>
        <fullName evidence="9">ABC transporter permease</fullName>
    </submittedName>
</protein>
<evidence type="ECO:0000256" key="1">
    <source>
        <dbReference type="ARBA" id="ARBA00004651"/>
    </source>
</evidence>
<evidence type="ECO:0000259" key="8">
    <source>
        <dbReference type="PROSITE" id="PS50928"/>
    </source>
</evidence>
<accession>A0ABT0X3M8</accession>
<comment type="subcellular location">
    <subcellularLocation>
        <location evidence="1 7">Cell membrane</location>
        <topology evidence="1 7">Multi-pass membrane protein</topology>
    </subcellularLocation>
</comment>
<dbReference type="InterPro" id="IPR050366">
    <property type="entry name" value="BP-dependent_transpt_permease"/>
</dbReference>
<evidence type="ECO:0000256" key="4">
    <source>
        <dbReference type="ARBA" id="ARBA00022692"/>
    </source>
</evidence>
<feature type="transmembrane region" description="Helical" evidence="7">
    <location>
        <begin position="112"/>
        <end position="136"/>
    </location>
</feature>
<gene>
    <name evidence="9" type="ORF">M1E25_07260</name>
</gene>
<dbReference type="CDD" id="cd06261">
    <property type="entry name" value="TM_PBP2"/>
    <property type="match status" value="1"/>
</dbReference>
<keyword evidence="6 7" id="KW-0472">Membrane</keyword>
<dbReference type="InterPro" id="IPR025966">
    <property type="entry name" value="OppC_N"/>
</dbReference>
<evidence type="ECO:0000313" key="9">
    <source>
        <dbReference type="EMBL" id="MCM2577149.1"/>
    </source>
</evidence>
<keyword evidence="5 7" id="KW-1133">Transmembrane helix</keyword>
<name>A0ABT0X3M8_9ACTN</name>
<keyword evidence="10" id="KW-1185">Reference proteome</keyword>
<feature type="transmembrane region" description="Helical" evidence="7">
    <location>
        <begin position="279"/>
        <end position="303"/>
    </location>
</feature>
<feature type="transmembrane region" description="Helical" evidence="7">
    <location>
        <begin position="143"/>
        <end position="166"/>
    </location>
</feature>
<dbReference type="Pfam" id="PF00528">
    <property type="entry name" value="BPD_transp_1"/>
    <property type="match status" value="1"/>
</dbReference>
<feature type="transmembrane region" description="Helical" evidence="7">
    <location>
        <begin position="51"/>
        <end position="72"/>
    </location>
</feature>
<evidence type="ECO:0000256" key="3">
    <source>
        <dbReference type="ARBA" id="ARBA00022475"/>
    </source>
</evidence>
<keyword evidence="2 7" id="KW-0813">Transport</keyword>
<dbReference type="Gene3D" id="1.10.3720.10">
    <property type="entry name" value="MetI-like"/>
    <property type="match status" value="1"/>
</dbReference>
<dbReference type="EMBL" id="JAMQGM010000016">
    <property type="protein sequence ID" value="MCM2577149.1"/>
    <property type="molecule type" value="Genomic_DNA"/>
</dbReference>
<reference evidence="9" key="1">
    <citation type="journal article" date="2023" name="Int. J. Syst. Evol. Microbiol.">
        <title>Streptomyces meridianus sp. nov. isolated from brackish water of the Tagus estuary in Alcochete, Portugal.</title>
        <authorList>
            <person name="Santos J.D.N."/>
            <person name="Klimek D."/>
            <person name="Calusinska M."/>
            <person name="Lobo Da Cunha A."/>
            <person name="Catita J."/>
            <person name="Goncalves H."/>
            <person name="Gonzalez I."/>
            <person name="Reyes F."/>
            <person name="Lage O.M."/>
        </authorList>
    </citation>
    <scope>NUCLEOTIDE SEQUENCE</scope>
    <source>
        <strain evidence="9">MTZ3.1</strain>
    </source>
</reference>
<comment type="similarity">
    <text evidence="7">Belongs to the binding-protein-dependent transport system permease family.</text>
</comment>
<dbReference type="SUPFAM" id="SSF161098">
    <property type="entry name" value="MetI-like"/>
    <property type="match status" value="1"/>
</dbReference>
<proteinExistence type="inferred from homology"/>
<dbReference type="PROSITE" id="PS50928">
    <property type="entry name" value="ABC_TM1"/>
    <property type="match status" value="1"/>
</dbReference>
<feature type="domain" description="ABC transmembrane type-1" evidence="8">
    <location>
        <begin position="108"/>
        <end position="300"/>
    </location>
</feature>
<evidence type="ECO:0000256" key="2">
    <source>
        <dbReference type="ARBA" id="ARBA00022448"/>
    </source>
</evidence>
<dbReference type="RefSeq" id="WP_251411472.1">
    <property type="nucleotide sequence ID" value="NZ_JAMQGM010000016.1"/>
</dbReference>
<dbReference type="PANTHER" id="PTHR43386:SF1">
    <property type="entry name" value="D,D-DIPEPTIDE TRANSPORT SYSTEM PERMEASE PROTEIN DDPC-RELATED"/>
    <property type="match status" value="1"/>
</dbReference>